<dbReference type="InterPro" id="IPR036280">
    <property type="entry name" value="Multihaem_cyt_sf"/>
</dbReference>
<keyword evidence="1" id="KW-1133">Transmembrane helix</keyword>
<evidence type="ECO:0000313" key="2">
    <source>
        <dbReference type="EMBL" id="SFJ65747.1"/>
    </source>
</evidence>
<keyword evidence="3" id="KW-1185">Reference proteome</keyword>
<evidence type="ECO:0000256" key="1">
    <source>
        <dbReference type="SAM" id="Phobius"/>
    </source>
</evidence>
<dbReference type="SUPFAM" id="SSF48695">
    <property type="entry name" value="Multiheme cytochromes"/>
    <property type="match status" value="1"/>
</dbReference>
<dbReference type="AlphaFoldDB" id="A0A1I3T8B3"/>
<name>A0A1I3T8B3_9BACT</name>
<dbReference type="Gene3D" id="1.10.1130.10">
    <property type="entry name" value="Flavocytochrome C3, Chain A"/>
    <property type="match status" value="1"/>
</dbReference>
<dbReference type="STRING" id="52560.SAMN04488082_10581"/>
<proteinExistence type="predicted"/>
<reference evidence="3" key="1">
    <citation type="submission" date="2016-10" db="EMBL/GenBank/DDBJ databases">
        <authorList>
            <person name="Varghese N."/>
            <person name="Submissions S."/>
        </authorList>
    </citation>
    <scope>NUCLEOTIDE SEQUENCE [LARGE SCALE GENOMIC DNA]</scope>
    <source>
        <strain evidence="3">DSM 5918</strain>
    </source>
</reference>
<evidence type="ECO:0000313" key="3">
    <source>
        <dbReference type="Proteomes" id="UP000198635"/>
    </source>
</evidence>
<protein>
    <submittedName>
        <fullName evidence="2">Uncharacterized protein</fullName>
    </submittedName>
</protein>
<gene>
    <name evidence="2" type="ORF">SAMN04488082_10581</name>
</gene>
<keyword evidence="1" id="KW-0472">Membrane</keyword>
<dbReference type="EMBL" id="FORX01000005">
    <property type="protein sequence ID" value="SFJ65747.1"/>
    <property type="molecule type" value="Genomic_DNA"/>
</dbReference>
<dbReference type="RefSeq" id="WP_092373516.1">
    <property type="nucleotide sequence ID" value="NZ_FORX01000005.1"/>
</dbReference>
<sequence>MLKTTVPLLLLLLVTLLPDPLLGQEERASRYYHYRSTEMSTGIYEEYEVKPRSAQNRVESITGQGRTISRVESEENRALSRLFLNDAHQGLAFYEQRRCVDCHTQEARNNRHFVRHGITCRQCHGGEPIASSSHFFSRLNSIRQHTHVCAKCHEGAGYSFALYAVHEPTPANNATLASMPVLYYAFWIMIALAVGTFALFLPHTLLWGVRELFLKKTRSPNEQ</sequence>
<dbReference type="OrthoDB" id="5451788at2"/>
<accession>A0A1I3T8B3</accession>
<feature type="transmembrane region" description="Helical" evidence="1">
    <location>
        <begin position="181"/>
        <end position="209"/>
    </location>
</feature>
<dbReference type="Proteomes" id="UP000198635">
    <property type="component" value="Unassembled WGS sequence"/>
</dbReference>
<keyword evidence="1" id="KW-0812">Transmembrane</keyword>
<organism evidence="2 3">
    <name type="scientific">Desulfomicrobium apsheronum</name>
    <dbReference type="NCBI Taxonomy" id="52560"/>
    <lineage>
        <taxon>Bacteria</taxon>
        <taxon>Pseudomonadati</taxon>
        <taxon>Thermodesulfobacteriota</taxon>
        <taxon>Desulfovibrionia</taxon>
        <taxon>Desulfovibrionales</taxon>
        <taxon>Desulfomicrobiaceae</taxon>
        <taxon>Desulfomicrobium</taxon>
    </lineage>
</organism>